<reference evidence="2 3" key="1">
    <citation type="journal article" date="2016" name="Nat. Commun.">
        <title>Thousands of microbial genomes shed light on interconnected biogeochemical processes in an aquifer system.</title>
        <authorList>
            <person name="Anantharaman K."/>
            <person name="Brown C.T."/>
            <person name="Hug L.A."/>
            <person name="Sharon I."/>
            <person name="Castelle C.J."/>
            <person name="Probst A.J."/>
            <person name="Thomas B.C."/>
            <person name="Singh A."/>
            <person name="Wilkins M.J."/>
            <person name="Karaoz U."/>
            <person name="Brodie E.L."/>
            <person name="Williams K.H."/>
            <person name="Hubbard S.S."/>
            <person name="Banfield J.F."/>
        </authorList>
    </citation>
    <scope>NUCLEOTIDE SEQUENCE [LARGE SCALE GENOMIC DNA]</scope>
</reference>
<proteinExistence type="predicted"/>
<sequence length="171" mass="18121">MKHALSHKGFTFIELILYVSISAVMLLAILAFLSSLLQSRIKNQTIAEVEQQGLQAMHMITQAVRNASAIGTPAQGASAAVLSVGTIAAGNDPTVFDLAGGVIRMKEGAGDAVPLTNSRIIGSALAFQNLSRASTPGTVRIQFTLAHRNPEGRNEYSFSRVFIGSATLRQP</sequence>
<evidence type="ECO:0008006" key="4">
    <source>
        <dbReference type="Google" id="ProtNLM"/>
    </source>
</evidence>
<dbReference type="Proteomes" id="UP000176901">
    <property type="component" value="Unassembled WGS sequence"/>
</dbReference>
<feature type="transmembrane region" description="Helical" evidence="1">
    <location>
        <begin position="15"/>
        <end position="37"/>
    </location>
</feature>
<keyword evidence="1" id="KW-1133">Transmembrane helix</keyword>
<keyword evidence="1" id="KW-0472">Membrane</keyword>
<evidence type="ECO:0000256" key="1">
    <source>
        <dbReference type="SAM" id="Phobius"/>
    </source>
</evidence>
<keyword evidence="1" id="KW-0812">Transmembrane</keyword>
<dbReference type="STRING" id="1802451.A3C82_02390"/>
<protein>
    <recommendedName>
        <fullName evidence="4">Prepilin-type N-terminal cleavage/methylation domain-containing protein</fullName>
    </recommendedName>
</protein>
<evidence type="ECO:0000313" key="2">
    <source>
        <dbReference type="EMBL" id="OHA67081.1"/>
    </source>
</evidence>
<name>A0A1G2R4T0_9BACT</name>
<dbReference type="AlphaFoldDB" id="A0A1G2R4T0"/>
<organism evidence="2 3">
    <name type="scientific">Candidatus Wildermuthbacteria bacterium RIFCSPHIGHO2_02_FULL_47_12</name>
    <dbReference type="NCBI Taxonomy" id="1802451"/>
    <lineage>
        <taxon>Bacteria</taxon>
        <taxon>Candidatus Wildermuthiibacteriota</taxon>
    </lineage>
</organism>
<accession>A0A1G2R4T0</accession>
<comment type="caution">
    <text evidence="2">The sequence shown here is derived from an EMBL/GenBank/DDBJ whole genome shotgun (WGS) entry which is preliminary data.</text>
</comment>
<evidence type="ECO:0000313" key="3">
    <source>
        <dbReference type="Proteomes" id="UP000176901"/>
    </source>
</evidence>
<gene>
    <name evidence="2" type="ORF">A3C82_02390</name>
</gene>
<dbReference type="EMBL" id="MHTW01000018">
    <property type="protein sequence ID" value="OHA67081.1"/>
    <property type="molecule type" value="Genomic_DNA"/>
</dbReference>